<evidence type="ECO:0000256" key="1">
    <source>
        <dbReference type="SAM" id="MobiDB-lite"/>
    </source>
</evidence>
<evidence type="ECO:0000313" key="2">
    <source>
        <dbReference type="EMBL" id="KAK4551223.1"/>
    </source>
</evidence>
<feature type="region of interest" description="Disordered" evidence="1">
    <location>
        <begin position="1"/>
        <end position="22"/>
    </location>
</feature>
<evidence type="ECO:0000313" key="3">
    <source>
        <dbReference type="Proteomes" id="UP001324115"/>
    </source>
</evidence>
<dbReference type="PANTHER" id="PTHR31949">
    <property type="entry name" value="GASTRIC MUCIN-LIKE PROTEIN"/>
    <property type="match status" value="1"/>
</dbReference>
<dbReference type="GO" id="GO:0055028">
    <property type="term" value="C:cortical microtubule"/>
    <property type="evidence" value="ECO:0007669"/>
    <property type="project" value="TreeGrafter"/>
</dbReference>
<proteinExistence type="predicted"/>
<dbReference type="GO" id="GO:0043622">
    <property type="term" value="P:cortical microtubule organization"/>
    <property type="evidence" value="ECO:0007669"/>
    <property type="project" value="TreeGrafter"/>
</dbReference>
<dbReference type="AlphaFoldDB" id="A0AAN7I6E1"/>
<dbReference type="PANTHER" id="PTHR31949:SF6">
    <property type="entry name" value="DUF4005 DOMAIN-CONTAINING PROTEIN"/>
    <property type="match status" value="1"/>
</dbReference>
<name>A0AAN7I6E1_QUERU</name>
<sequence length="354" mass="39380">NRVKVQSLHHPAGGGGDPQSIQYPPLRNYPLYRIPSAKKAAGTFESLATDSGKNDYDWLKTPPATPLFPSLEMEATAPELVLQKELPITRPPSRAGTKDKQWKTKSKSSTSKSKSPKLPLRSTTPSQRPTISSTQSTKTTKVTPIVSQKLAPNISSNKQTNATTTPSKSTSQMKIQNDHNKDFLTSNLSKNIRLDSKPKPRSRCVSPLVRSTIPAQISDFSNETHNLRTDRSTLVTRGRLVNNNPVQQKPEHNPKPRRQSCSPSVMRGRIKGRFQTRNSTSVLGSRMVEKMMNARKLGAEERESKPKSRGFVNESSGFGRMLSKSSLDMALKHMIRITTNLYHGIILSHNESFE</sequence>
<dbReference type="Proteomes" id="UP001324115">
    <property type="component" value="Unassembled WGS sequence"/>
</dbReference>
<feature type="region of interest" description="Disordered" evidence="1">
    <location>
        <begin position="297"/>
        <end position="318"/>
    </location>
</feature>
<feature type="region of interest" description="Disordered" evidence="1">
    <location>
        <begin position="235"/>
        <end position="265"/>
    </location>
</feature>
<comment type="caution">
    <text evidence="2">The sequence shown here is derived from an EMBL/GenBank/DDBJ whole genome shotgun (WGS) entry which is preliminary data.</text>
</comment>
<feature type="region of interest" description="Disordered" evidence="1">
    <location>
        <begin position="83"/>
        <end position="205"/>
    </location>
</feature>
<reference evidence="2 3" key="1">
    <citation type="journal article" date="2023" name="G3 (Bethesda)">
        <title>A haplotype-resolved chromosome-scale genome for Quercus rubra L. provides insights into the genetics of adaptive traits for red oak species.</title>
        <authorList>
            <person name="Kapoor B."/>
            <person name="Jenkins J."/>
            <person name="Schmutz J."/>
            <person name="Zhebentyayeva T."/>
            <person name="Kuelheim C."/>
            <person name="Coggeshall M."/>
            <person name="Heim C."/>
            <person name="Lasky J.R."/>
            <person name="Leites L."/>
            <person name="Islam-Faridi N."/>
            <person name="Romero-Severson J."/>
            <person name="DeLeo V.L."/>
            <person name="Lucas S.M."/>
            <person name="Lazic D."/>
            <person name="Gailing O."/>
            <person name="Carlson J."/>
            <person name="Staton M."/>
        </authorList>
    </citation>
    <scope>NUCLEOTIDE SEQUENCE [LARGE SCALE GENOMIC DNA]</scope>
    <source>
        <strain evidence="2">Pseudo-F2</strain>
    </source>
</reference>
<keyword evidence="3" id="KW-1185">Reference proteome</keyword>
<dbReference type="EMBL" id="JAXUIC010000099">
    <property type="protein sequence ID" value="KAK4551223.1"/>
    <property type="molecule type" value="Genomic_DNA"/>
</dbReference>
<feature type="compositionally biased region" description="Polar residues" evidence="1">
    <location>
        <begin position="153"/>
        <end position="175"/>
    </location>
</feature>
<accession>A0AAN7I6E1</accession>
<feature type="compositionally biased region" description="Low complexity" evidence="1">
    <location>
        <begin position="107"/>
        <end position="120"/>
    </location>
</feature>
<gene>
    <name evidence="2" type="ORF">RGQ29_032456</name>
</gene>
<protein>
    <submittedName>
        <fullName evidence="2">Uncharacterized protein</fullName>
    </submittedName>
</protein>
<feature type="non-terminal residue" evidence="2">
    <location>
        <position position="1"/>
    </location>
</feature>
<organism evidence="2 3">
    <name type="scientific">Quercus rubra</name>
    <name type="common">Northern red oak</name>
    <name type="synonym">Quercus borealis</name>
    <dbReference type="NCBI Taxonomy" id="3512"/>
    <lineage>
        <taxon>Eukaryota</taxon>
        <taxon>Viridiplantae</taxon>
        <taxon>Streptophyta</taxon>
        <taxon>Embryophyta</taxon>
        <taxon>Tracheophyta</taxon>
        <taxon>Spermatophyta</taxon>
        <taxon>Magnoliopsida</taxon>
        <taxon>eudicotyledons</taxon>
        <taxon>Gunneridae</taxon>
        <taxon>Pentapetalae</taxon>
        <taxon>rosids</taxon>
        <taxon>fabids</taxon>
        <taxon>Fagales</taxon>
        <taxon>Fagaceae</taxon>
        <taxon>Quercus</taxon>
    </lineage>
</organism>
<feature type="compositionally biased region" description="Basic and acidic residues" evidence="1">
    <location>
        <begin position="297"/>
        <end position="306"/>
    </location>
</feature>
<feature type="compositionally biased region" description="Low complexity" evidence="1">
    <location>
        <begin position="129"/>
        <end position="145"/>
    </location>
</feature>